<dbReference type="AlphaFoldDB" id="A0A9P1G2C8"/>
<dbReference type="EMBL" id="CAMXCT030002058">
    <property type="protein sequence ID" value="CAL4782642.1"/>
    <property type="molecule type" value="Genomic_DNA"/>
</dbReference>
<protein>
    <submittedName>
        <fullName evidence="1">Uncharacterized protein</fullName>
    </submittedName>
</protein>
<comment type="caution">
    <text evidence="1">The sequence shown here is derived from an EMBL/GenBank/DDBJ whole genome shotgun (WGS) entry which is preliminary data.</text>
</comment>
<dbReference type="EMBL" id="CAMXCT010002058">
    <property type="protein sequence ID" value="CAI3995330.1"/>
    <property type="molecule type" value="Genomic_DNA"/>
</dbReference>
<dbReference type="OrthoDB" id="455798at2759"/>
<reference evidence="1" key="1">
    <citation type="submission" date="2022-10" db="EMBL/GenBank/DDBJ databases">
        <authorList>
            <person name="Chen Y."/>
            <person name="Dougan E. K."/>
            <person name="Chan C."/>
            <person name="Rhodes N."/>
            <person name="Thang M."/>
        </authorList>
    </citation>
    <scope>NUCLEOTIDE SEQUENCE</scope>
</reference>
<evidence type="ECO:0000313" key="3">
    <source>
        <dbReference type="Proteomes" id="UP001152797"/>
    </source>
</evidence>
<organism evidence="1">
    <name type="scientific">Cladocopium goreaui</name>
    <dbReference type="NCBI Taxonomy" id="2562237"/>
    <lineage>
        <taxon>Eukaryota</taxon>
        <taxon>Sar</taxon>
        <taxon>Alveolata</taxon>
        <taxon>Dinophyceae</taxon>
        <taxon>Suessiales</taxon>
        <taxon>Symbiodiniaceae</taxon>
        <taxon>Cladocopium</taxon>
    </lineage>
</organism>
<evidence type="ECO:0000313" key="1">
    <source>
        <dbReference type="EMBL" id="CAI3995330.1"/>
    </source>
</evidence>
<keyword evidence="3" id="KW-1185">Reference proteome</keyword>
<dbReference type="EMBL" id="CAMXCT020002058">
    <property type="protein sequence ID" value="CAL1148705.1"/>
    <property type="molecule type" value="Genomic_DNA"/>
</dbReference>
<proteinExistence type="predicted"/>
<dbReference type="PROSITE" id="PS50231">
    <property type="entry name" value="RICIN_B_LECTIN"/>
    <property type="match status" value="1"/>
</dbReference>
<name>A0A9P1G2C8_9DINO</name>
<dbReference type="Proteomes" id="UP001152797">
    <property type="component" value="Unassembled WGS sequence"/>
</dbReference>
<evidence type="ECO:0000313" key="2">
    <source>
        <dbReference type="EMBL" id="CAL1148705.1"/>
    </source>
</evidence>
<sequence>MTDWCVGVRGPDGYIYCIPDTATEVLRYDPKTRTTSRFGSDLIDVGIHKWSGGVLAPDGKIYCVPWTHPQVLVIDPSSSTVSFLETSSGTGCAAASMAEHKWRDCVLSPIDGCIYCVPWTAEAVLCIDIKAGSAWCFGELPPGESKWAGAAIGSDGRIYCAPYDSPSVLCISPQERVAKPLGDFGPSRRKWRGAIAANNGWIYMVPCNALEVLAVNPSKVIFSETIPKPEALSDLGVAKAAARHLALRGVDADDADEEDLTEEADGRLEEDPKLPPGFLKIGWVGGIRCKWRSGVMAQDGCIYCVPDCANEVLCIRPDAQDVICFGEVGSARWKWRGGVLATDGKIYCAPYESHEVTLSIDPAKLGVVAMAPFDGKGLQLPGFVESSQGEVLAVSDDVTPFEAMAEVMAPKLPIQNRSTISPRCKSSPIGPRRHDRRQTRWADYTPTCGAWHEAHSPWPEGTTYAGISSMFLQTPPGHLETSDERVHAEDVSSLGDFLPKVKMTDMTALSAGLHRFHSASDYASFFQCDRSHGHGLHGLNGLNGPGRHLTGFTDATENPTEKILQMNSKVINITGRLGEKQLKDPATDSTEWEVNQKLCEEDQCKQSRAHVTVKECVKMEKPKGDHGLPPLPEGHWRDGGKECRYVQMPLALILSDHGRCLSAASSANSISEECSVSDCGDAKGCNQCWLLQRATENNVFTGWKLKTACGLTKKGVENGQFLTQDADGTLKFTDEYDTQQDRQIWNLTEAETKQMDPEELNTEIFKKPFMLENLASKRFLLQEKPQLDDDAAKTDPLNQDMANLPDKENMPESFKNDTAEANSQTIVRKKQWRRSFWRGVEKAGSTYLQGEMMRADGDSVPTFNYLSASPDKGFDSTKHLRAEELSDDCNDRWSFVHKDRGFELKTACAKPKYLVALNNGDGPVAFHDEPYPGPEGKWNVRFAKPPPPEPPVNEEAEPVLPLPKEVPLEVEEEAAKDPESSGAALEMVQEGDAQKAVENLTENLSNQG</sequence>
<dbReference type="SUPFAM" id="SSF101898">
    <property type="entry name" value="NHL repeat"/>
    <property type="match status" value="1"/>
</dbReference>
<reference evidence="2" key="2">
    <citation type="submission" date="2024-04" db="EMBL/GenBank/DDBJ databases">
        <authorList>
            <person name="Chen Y."/>
            <person name="Shah S."/>
            <person name="Dougan E. K."/>
            <person name="Thang M."/>
            <person name="Chan C."/>
        </authorList>
    </citation>
    <scope>NUCLEOTIDE SEQUENCE [LARGE SCALE GENOMIC DNA]</scope>
</reference>
<accession>A0A9P1G2C8</accession>
<gene>
    <name evidence="1" type="ORF">C1SCF055_LOCUS21909</name>
</gene>